<gene>
    <name evidence="2" type="ORF">KUTeg_015829</name>
</gene>
<sequence>MGWKPFDEEEDMQTSVYLEYLYDCFMFAVERGFTWDQVCVVFKHTDELLQQIKDGDMMDCLKVFKLNSFELASILGERNFKIYADFVFSTIMRHFRLIKLVLTQKRESQTPQLLLSVEAPVPPEQLKSGKELAHWEYQTKYEDIQRKEAERANERVSEKEKIVQEAEMKKQKKLEEAVNKEQKLNKESVAKIIQEVLGSYTTTTLDKLKKDIEGIQEDLHFKLEKTSLPRPQALGKLIMNTFMLTK</sequence>
<dbReference type="InterPro" id="IPR032727">
    <property type="entry name" value="CLAMP"/>
</dbReference>
<keyword evidence="1" id="KW-0175">Coiled coil</keyword>
<name>A0ABQ9EJ09_TEGGR</name>
<evidence type="ECO:0000313" key="3">
    <source>
        <dbReference type="Proteomes" id="UP001217089"/>
    </source>
</evidence>
<dbReference type="Pfam" id="PF14769">
    <property type="entry name" value="CLAMP"/>
    <property type="match status" value="1"/>
</dbReference>
<comment type="caution">
    <text evidence="2">The sequence shown here is derived from an EMBL/GenBank/DDBJ whole genome shotgun (WGS) entry which is preliminary data.</text>
</comment>
<protein>
    <submittedName>
        <fullName evidence="2">Uncharacterized protein</fullName>
    </submittedName>
</protein>
<organism evidence="2 3">
    <name type="scientific">Tegillarca granosa</name>
    <name type="common">Malaysian cockle</name>
    <name type="synonym">Anadara granosa</name>
    <dbReference type="NCBI Taxonomy" id="220873"/>
    <lineage>
        <taxon>Eukaryota</taxon>
        <taxon>Metazoa</taxon>
        <taxon>Spiralia</taxon>
        <taxon>Lophotrochozoa</taxon>
        <taxon>Mollusca</taxon>
        <taxon>Bivalvia</taxon>
        <taxon>Autobranchia</taxon>
        <taxon>Pteriomorphia</taxon>
        <taxon>Arcoida</taxon>
        <taxon>Arcoidea</taxon>
        <taxon>Arcidae</taxon>
        <taxon>Tegillarca</taxon>
    </lineage>
</organism>
<keyword evidence="3" id="KW-1185">Reference proteome</keyword>
<feature type="coiled-coil region" evidence="1">
    <location>
        <begin position="146"/>
        <end position="225"/>
    </location>
</feature>
<dbReference type="EMBL" id="JARBDR010000813">
    <property type="protein sequence ID" value="KAJ8305284.1"/>
    <property type="molecule type" value="Genomic_DNA"/>
</dbReference>
<evidence type="ECO:0000313" key="2">
    <source>
        <dbReference type="EMBL" id="KAJ8305284.1"/>
    </source>
</evidence>
<dbReference type="PANTHER" id="PTHR28457:SF2">
    <property type="entry name" value="SIMILAR TO 4930578I06RIK PROTEIN"/>
    <property type="match status" value="1"/>
</dbReference>
<evidence type="ECO:0000256" key="1">
    <source>
        <dbReference type="SAM" id="Coils"/>
    </source>
</evidence>
<proteinExistence type="predicted"/>
<accession>A0ABQ9EJ09</accession>
<reference evidence="2 3" key="1">
    <citation type="submission" date="2022-12" db="EMBL/GenBank/DDBJ databases">
        <title>Chromosome-level genome of Tegillarca granosa.</title>
        <authorList>
            <person name="Kim J."/>
        </authorList>
    </citation>
    <scope>NUCLEOTIDE SEQUENCE [LARGE SCALE GENOMIC DNA]</scope>
    <source>
        <strain evidence="2">Teg-2019</strain>
        <tissue evidence="2">Adductor muscle</tissue>
    </source>
</reference>
<dbReference type="Proteomes" id="UP001217089">
    <property type="component" value="Unassembled WGS sequence"/>
</dbReference>
<dbReference type="PANTHER" id="PTHR28457">
    <property type="entry name" value="COILED-COIL DOMAIN-CONTAINING PROTEIN 189"/>
    <property type="match status" value="1"/>
</dbReference>